<dbReference type="Gene3D" id="3.90.550.10">
    <property type="entry name" value="Spore Coat Polysaccharide Biosynthesis Protein SpsA, Chain A"/>
    <property type="match status" value="1"/>
</dbReference>
<evidence type="ECO:0000313" key="2">
    <source>
        <dbReference type="EMBL" id="XBS18898.1"/>
    </source>
</evidence>
<dbReference type="PANTHER" id="PTHR22916:SF3">
    <property type="entry name" value="UDP-GLCNAC:BETAGAL BETA-1,3-N-ACETYLGLUCOSAMINYLTRANSFERASE-LIKE PROTEIN 1"/>
    <property type="match status" value="1"/>
</dbReference>
<dbReference type="Proteomes" id="UP001225378">
    <property type="component" value="Chromosome"/>
</dbReference>
<feature type="domain" description="Glycosyltransferase 2-like" evidence="1">
    <location>
        <begin position="9"/>
        <end position="118"/>
    </location>
</feature>
<name>A0AAU7NPK5_9GAMM</name>
<evidence type="ECO:0000259" key="1">
    <source>
        <dbReference type="Pfam" id="PF00535"/>
    </source>
</evidence>
<proteinExistence type="predicted"/>
<dbReference type="Pfam" id="PF00535">
    <property type="entry name" value="Glycos_transf_2"/>
    <property type="match status" value="1"/>
</dbReference>
<organism evidence="2 3">
    <name type="scientific">Methylomarinum roseum</name>
    <dbReference type="NCBI Taxonomy" id="3067653"/>
    <lineage>
        <taxon>Bacteria</taxon>
        <taxon>Pseudomonadati</taxon>
        <taxon>Pseudomonadota</taxon>
        <taxon>Gammaproteobacteria</taxon>
        <taxon>Methylococcales</taxon>
        <taxon>Methylococcaceae</taxon>
        <taxon>Methylomarinum</taxon>
    </lineage>
</organism>
<dbReference type="AlphaFoldDB" id="A0AAU7NPK5"/>
<keyword evidence="3" id="KW-1185">Reference proteome</keyword>
<gene>
    <name evidence="2" type="ORF">Q9L42_010970</name>
</gene>
<accession>A0AAU7NPK5</accession>
<dbReference type="GO" id="GO:0016758">
    <property type="term" value="F:hexosyltransferase activity"/>
    <property type="evidence" value="ECO:0007669"/>
    <property type="project" value="UniProtKB-ARBA"/>
</dbReference>
<reference evidence="2 3" key="1">
    <citation type="journal article" date="2024" name="Microbiology">
        <title>Methylomarinum rosea sp. nov., a novel halophilic methanotrophic bacterium from the hypersaline Lake Elton.</title>
        <authorList>
            <person name="Suleimanov R.Z."/>
            <person name="Oshkin I.Y."/>
            <person name="Danilova O.V."/>
            <person name="Suzina N.E."/>
            <person name="Dedysh S.N."/>
        </authorList>
    </citation>
    <scope>NUCLEOTIDE SEQUENCE [LARGE SCALE GENOMIC DNA]</scope>
    <source>
        <strain evidence="2 3">Ch1-1</strain>
    </source>
</reference>
<dbReference type="SUPFAM" id="SSF53448">
    <property type="entry name" value="Nucleotide-diphospho-sugar transferases"/>
    <property type="match status" value="1"/>
</dbReference>
<dbReference type="EMBL" id="CP157743">
    <property type="protein sequence ID" value="XBS18898.1"/>
    <property type="molecule type" value="Genomic_DNA"/>
</dbReference>
<evidence type="ECO:0000313" key="3">
    <source>
        <dbReference type="Proteomes" id="UP001225378"/>
    </source>
</evidence>
<keyword evidence="2" id="KW-0328">Glycosyltransferase</keyword>
<dbReference type="PANTHER" id="PTHR22916">
    <property type="entry name" value="GLYCOSYLTRANSFERASE"/>
    <property type="match status" value="1"/>
</dbReference>
<dbReference type="InterPro" id="IPR029044">
    <property type="entry name" value="Nucleotide-diphossugar_trans"/>
</dbReference>
<dbReference type="KEGG" id="mech:Q9L42_010970"/>
<protein>
    <submittedName>
        <fullName evidence="2">Glycosyltransferase</fullName>
        <ecNumber evidence="2">2.4.-.-</ecNumber>
    </submittedName>
</protein>
<sequence>MKLPSPLISVIMPCFNGSKHIWNSISSVLHQTFTNLELIVVNDGSTDNTLEILNTIEDNRLWVINQKNAGVCKARNNGLKAAKGEFIAFLDADDTWAPDCLSKLYQGLINHPHAALAYCGWQNIGLTGGQGKPFIPPNYELLENKKALLFENCRWPIHATLTRRLAIEEAGLFDERLLTSEDFLLWLKIGTRHQITLVPEVLAYYHHHDGVQATKNSEKTAINHWLAQQLFIKENKTFSQNFDTQQLRKLMHGELLRRGYECYWKRDLKAARTIFRSVMKNHYGSWRDWKYMLPSLLPYQLHRALIEKMDSTP</sequence>
<dbReference type="InterPro" id="IPR001173">
    <property type="entry name" value="Glyco_trans_2-like"/>
</dbReference>
<dbReference type="RefSeq" id="WP_349431071.1">
    <property type="nucleotide sequence ID" value="NZ_CP157743.1"/>
</dbReference>
<keyword evidence="2" id="KW-0808">Transferase</keyword>
<dbReference type="EC" id="2.4.-.-" evidence="2"/>